<feature type="compositionally biased region" description="Low complexity" evidence="1">
    <location>
        <begin position="1"/>
        <end position="15"/>
    </location>
</feature>
<dbReference type="GO" id="GO:0000500">
    <property type="term" value="C:RNA polymerase I upstream activating factor complex"/>
    <property type="evidence" value="ECO:0007669"/>
    <property type="project" value="InterPro"/>
</dbReference>
<feature type="region of interest" description="Disordered" evidence="1">
    <location>
        <begin position="1"/>
        <end position="68"/>
    </location>
</feature>
<dbReference type="InterPro" id="IPR039601">
    <property type="entry name" value="Rrn5"/>
</dbReference>
<dbReference type="EMBL" id="CP138580">
    <property type="protein sequence ID" value="WPG97805.1"/>
    <property type="molecule type" value="Genomic_DNA"/>
</dbReference>
<reference evidence="2 3" key="1">
    <citation type="submission" date="2023-11" db="EMBL/GenBank/DDBJ databases">
        <title>An acidophilic fungus is an integral part of prey digestion in a carnivorous sundew plant.</title>
        <authorList>
            <person name="Tsai I.J."/>
        </authorList>
    </citation>
    <scope>NUCLEOTIDE SEQUENCE [LARGE SCALE GENOMIC DNA]</scope>
    <source>
        <strain evidence="2">169a</strain>
    </source>
</reference>
<dbReference type="InterPro" id="IPR009057">
    <property type="entry name" value="Homeodomain-like_sf"/>
</dbReference>
<dbReference type="SUPFAM" id="SSF46689">
    <property type="entry name" value="Homeodomain-like"/>
    <property type="match status" value="1"/>
</dbReference>
<keyword evidence="3" id="KW-1185">Reference proteome</keyword>
<feature type="compositionally biased region" description="Acidic residues" evidence="1">
    <location>
        <begin position="223"/>
        <end position="244"/>
    </location>
</feature>
<dbReference type="GO" id="GO:0042790">
    <property type="term" value="P:nucleolar large rRNA transcription by RNA polymerase I"/>
    <property type="evidence" value="ECO:0007669"/>
    <property type="project" value="InterPro"/>
</dbReference>
<feature type="compositionally biased region" description="Low complexity" evidence="1">
    <location>
        <begin position="22"/>
        <end position="36"/>
    </location>
</feature>
<dbReference type="Proteomes" id="UP001303373">
    <property type="component" value="Chromosome 1"/>
</dbReference>
<dbReference type="GO" id="GO:0000182">
    <property type="term" value="F:rDNA binding"/>
    <property type="evidence" value="ECO:0007669"/>
    <property type="project" value="TreeGrafter"/>
</dbReference>
<sequence length="600" mass="66449">MSDSSYSDESASPAAQTTRKNSTASEDSESSGSPTPEDLKPEPESSDEGNPTSLLPGERKPRSSRGHVARYRNLLNSVIEEVCSSRPLEDETGPLPGSQIGASFWTSNEKEAFFSALALRGPGDLPSLARAIGTKSIPEIQIYMQLLQSGVVEANATLQLDQSLDLSTVSAACEVSAECEAALEAASDALGRFVKEHEYESLKARLGDEWLIDQTVAQRLDDEFGEDRDDEEDDAKAEQSDDESPLGPFFGKADDSRIKDETTTSARLIRPSILLHLSENIFMNGQPGTGANWRDVLPDEKSIDSPAMVRTAFDDFYNLTISLTRRLVQASLFQAMTRLRASDASRVNWKPQSNVTAIDVTTAIDILGVKPNSKYFWAKTARKCDVNVYTDSSKYKDGRVSTKVGVQLTHDEVEIELGLPMASREPDERIKDALGTESDDYTIESVNEDNGAQPSNTISSESELEAEENEANTVHESETDEDSTAGKSMKRNRELSESDFIQAEFAYLDAFDQQASRFEERNLWEILGSEPTQLKVAADDELPDSPKASKTIRDSLSTSNWRHRVQYQAEWEVHNAPVNEDEFLAMEQSGQRGRKRRRNI</sequence>
<evidence type="ECO:0000313" key="2">
    <source>
        <dbReference type="EMBL" id="WPG97805.1"/>
    </source>
</evidence>
<dbReference type="PANTHER" id="PTHR28079">
    <property type="entry name" value="RNA POLYMERASE I-SPECIFIC TRANSCRIPTION INITIATION FACTOR RRN5"/>
    <property type="match status" value="1"/>
</dbReference>
<dbReference type="PANTHER" id="PTHR28079:SF1">
    <property type="entry name" value="RNA POLYMERASE I-SPECIFIC TRANSCRIPTION INITIATION FACTOR RRN5"/>
    <property type="match status" value="1"/>
</dbReference>
<evidence type="ECO:0000313" key="3">
    <source>
        <dbReference type="Proteomes" id="UP001303373"/>
    </source>
</evidence>
<dbReference type="GO" id="GO:0006361">
    <property type="term" value="P:transcription initiation at RNA polymerase I promoter"/>
    <property type="evidence" value="ECO:0007669"/>
    <property type="project" value="TreeGrafter"/>
</dbReference>
<name>A0AAQ3M0X0_9PEZI</name>
<evidence type="ECO:0000256" key="1">
    <source>
        <dbReference type="SAM" id="MobiDB-lite"/>
    </source>
</evidence>
<accession>A0AAQ3M0X0</accession>
<feature type="compositionally biased region" description="Polar residues" evidence="1">
    <location>
        <begin position="444"/>
        <end position="458"/>
    </location>
</feature>
<dbReference type="AlphaFoldDB" id="A0AAQ3M0X0"/>
<organism evidence="2 3">
    <name type="scientific">Acrodontium crateriforme</name>
    <dbReference type="NCBI Taxonomy" id="150365"/>
    <lineage>
        <taxon>Eukaryota</taxon>
        <taxon>Fungi</taxon>
        <taxon>Dikarya</taxon>
        <taxon>Ascomycota</taxon>
        <taxon>Pezizomycotina</taxon>
        <taxon>Dothideomycetes</taxon>
        <taxon>Dothideomycetidae</taxon>
        <taxon>Mycosphaerellales</taxon>
        <taxon>Teratosphaeriaceae</taxon>
        <taxon>Acrodontium</taxon>
    </lineage>
</organism>
<feature type="region of interest" description="Disordered" evidence="1">
    <location>
        <begin position="443"/>
        <end position="492"/>
    </location>
</feature>
<protein>
    <submittedName>
        <fullName evidence="2">Uncharacterized protein</fullName>
    </submittedName>
</protein>
<dbReference type="GO" id="GO:0001181">
    <property type="term" value="F:RNA polymerase I general transcription initiation factor activity"/>
    <property type="evidence" value="ECO:0007669"/>
    <property type="project" value="TreeGrafter"/>
</dbReference>
<gene>
    <name evidence="2" type="ORF">R9X50_00058600</name>
</gene>
<feature type="region of interest" description="Disordered" evidence="1">
    <location>
        <begin position="221"/>
        <end position="255"/>
    </location>
</feature>
<proteinExistence type="predicted"/>